<dbReference type="OrthoDB" id="372084at2157"/>
<comment type="catalytic activity">
    <reaction evidence="4">
        <text>S-adenosyl-L-homocysteine + H2O + H(+) = S-inosyl-L-homocysteine + NH4(+)</text>
        <dbReference type="Rhea" id="RHEA:20716"/>
        <dbReference type="ChEBI" id="CHEBI:15377"/>
        <dbReference type="ChEBI" id="CHEBI:15378"/>
        <dbReference type="ChEBI" id="CHEBI:28938"/>
        <dbReference type="ChEBI" id="CHEBI:57856"/>
        <dbReference type="ChEBI" id="CHEBI:57985"/>
        <dbReference type="EC" id="3.5.4.28"/>
    </reaction>
</comment>
<organism evidence="6 7">
    <name type="scientific">Methanosphaerula palustris (strain ATCC BAA-1556 / DSM 19958 / E1-9c)</name>
    <dbReference type="NCBI Taxonomy" id="521011"/>
    <lineage>
        <taxon>Archaea</taxon>
        <taxon>Methanobacteriati</taxon>
        <taxon>Methanobacteriota</taxon>
        <taxon>Stenosarchaea group</taxon>
        <taxon>Methanomicrobia</taxon>
        <taxon>Methanomicrobiales</taxon>
        <taxon>Methanoregulaceae</taxon>
        <taxon>Methanosphaerula</taxon>
    </lineage>
</organism>
<dbReference type="HAMAP" id="MF_01281">
    <property type="entry name" value="MTA_SAH_deamin"/>
    <property type="match status" value="1"/>
</dbReference>
<dbReference type="EMBL" id="CP001338">
    <property type="protein sequence ID" value="ACL16377.1"/>
    <property type="molecule type" value="Genomic_DNA"/>
</dbReference>
<comment type="cofactor">
    <cofactor evidence="4">
        <name>Zn(2+)</name>
        <dbReference type="ChEBI" id="CHEBI:29105"/>
    </cofactor>
    <text evidence="4">Binds 1 zinc ion per subunit.</text>
</comment>
<dbReference type="Gene3D" id="2.30.40.10">
    <property type="entry name" value="Urease, subunit C, domain 1"/>
    <property type="match status" value="1"/>
</dbReference>
<evidence type="ECO:0000313" key="7">
    <source>
        <dbReference type="Proteomes" id="UP000002457"/>
    </source>
</evidence>
<keyword evidence="2 4" id="KW-0378">Hydrolase</keyword>
<gene>
    <name evidence="4" type="primary">dadD</name>
    <name evidence="6" type="ordered locus">Mpal_1029</name>
</gene>
<feature type="binding site" evidence="4">
    <location>
        <position position="304"/>
    </location>
    <ligand>
        <name>substrate</name>
    </ligand>
</feature>
<comment type="caution">
    <text evidence="4">Lacks conserved residue(s) required for the propagation of feature annotation.</text>
</comment>
<dbReference type="GeneID" id="7271763"/>
<dbReference type="CDD" id="cd01298">
    <property type="entry name" value="ATZ_TRZ_like"/>
    <property type="match status" value="1"/>
</dbReference>
<dbReference type="UniPathway" id="UPA00315"/>
<dbReference type="GO" id="GO:0004000">
    <property type="term" value="F:adenosine deaminase activity"/>
    <property type="evidence" value="ECO:0007669"/>
    <property type="project" value="UniProtKB-UniRule"/>
</dbReference>
<keyword evidence="7" id="KW-1185">Reference proteome</keyword>
<dbReference type="PANTHER" id="PTHR43794:SF11">
    <property type="entry name" value="AMIDOHYDROLASE-RELATED DOMAIN-CONTAINING PROTEIN"/>
    <property type="match status" value="1"/>
</dbReference>
<dbReference type="RefSeq" id="WP_012617696.1">
    <property type="nucleotide sequence ID" value="NC_011832.1"/>
</dbReference>
<dbReference type="Gene3D" id="3.20.20.140">
    <property type="entry name" value="Metal-dependent hydrolases"/>
    <property type="match status" value="1"/>
</dbReference>
<dbReference type="eggNOG" id="arCOG00695">
    <property type="taxonomic scope" value="Archaea"/>
</dbReference>
<dbReference type="EC" id="3.5.4.4" evidence="4"/>
<dbReference type="Pfam" id="PF01979">
    <property type="entry name" value="Amidohydro_1"/>
    <property type="match status" value="1"/>
</dbReference>
<dbReference type="InterPro" id="IPR006680">
    <property type="entry name" value="Amidohydro-rel"/>
</dbReference>
<dbReference type="GO" id="GO:0090613">
    <property type="term" value="F:5'-deoxyadenosine deaminase activity"/>
    <property type="evidence" value="ECO:0007669"/>
    <property type="project" value="UniProtKB-UniRule"/>
</dbReference>
<protein>
    <recommendedName>
        <fullName evidence="4">5'-deoxyadenosine deaminase</fullName>
        <shortName evidence="4">5'-dA deaminase</shortName>
        <ecNumber evidence="4">3.5.4.41</ecNumber>
    </recommendedName>
    <alternativeName>
        <fullName evidence="4">5'-methylthioadenosine deaminase</fullName>
        <shortName evidence="4">MTA deaminase</shortName>
        <ecNumber evidence="4">3.5.4.31</ecNumber>
    </alternativeName>
    <alternativeName>
        <fullName evidence="4">Adenosine deaminase</fullName>
        <ecNumber evidence="4">3.5.4.4</ecNumber>
    </alternativeName>
    <alternativeName>
        <fullName evidence="4">S-adenosylhomocysteine deaminase</fullName>
        <shortName evidence="4">SAH deaminase</shortName>
        <ecNumber evidence="4">3.5.4.28</ecNumber>
    </alternativeName>
</protein>
<name>B8GGX2_METPE</name>
<reference evidence="6 7" key="1">
    <citation type="journal article" date="2015" name="Genome Announc.">
        <title>Complete Genome Sequence of Methanosphaerula palustris E1-9CT, a Hydrogenotrophic Methanogen Isolated from a Minerotrophic Fen Peatland.</title>
        <authorList>
            <person name="Cadillo-Quiroz H."/>
            <person name="Browne P."/>
            <person name="Kyrpides N."/>
            <person name="Woyke T."/>
            <person name="Goodwin L."/>
            <person name="Detter C."/>
            <person name="Yavitt J.B."/>
            <person name="Zinder S.H."/>
        </authorList>
    </citation>
    <scope>NUCLEOTIDE SEQUENCE [LARGE SCALE GENOMIC DNA]</scope>
    <source>
        <strain evidence="7">ATCC BAA-1556 / DSM 19958 / E1-9c</strain>
    </source>
</reference>
<feature type="binding site" evidence="4">
    <location>
        <position position="218"/>
    </location>
    <ligand>
        <name>substrate</name>
    </ligand>
</feature>
<dbReference type="SUPFAM" id="SSF51556">
    <property type="entry name" value="Metallo-dependent hydrolases"/>
    <property type="match status" value="1"/>
</dbReference>
<keyword evidence="1 4" id="KW-0479">Metal-binding</keyword>
<dbReference type="InterPro" id="IPR023512">
    <property type="entry name" value="Deaminase_MtaD/DadD"/>
</dbReference>
<dbReference type="HOGENOM" id="CLU_012358_2_1_2"/>
<sequence>MVDRMGREKACLITGTCIEGRPVEILIDETGTIAAIDEKISGSERSNAEVIIDGSGTLAMHTLANTHTHAAMSLLRGYADDMILQDWLGQKIWPLEACLTGEDVYWGTRLACIEMIRSGTTAFNDMYFFMEEAARAVDHAGIKAQLCYGFIDLNDHDKREHEIRATEALVTSIKGMQNPRIKPAVGPHAVYTVSPEGLAWLAAYSASEQIGIHVHLSETEQEVLDAQKNSGKRPPAILDQAGCLTDRTIAAHCCWLDQADCRLLAERGTTVSHNPASNMKLSVNRAMPYPWLVEAGVPVTLGTDGCASNNNLDLFEEMKIAALLQKFAQNNPTCLPAEEALSMATVTGTRALGFGSGLLVVGEPADIMLIDRMVPCNTPLHHQTSNMVYACNGGAVKTVLCNGRVVMQDGVIPGEEEVLNNASRAAADLVRRAADQAE</sequence>
<feature type="domain" description="Amidohydrolase-related" evidence="5">
    <location>
        <begin position="63"/>
        <end position="406"/>
    </location>
</feature>
<dbReference type="GO" id="GO:0090614">
    <property type="term" value="F:5'-methylthioadenosine deaminase activity"/>
    <property type="evidence" value="ECO:0007669"/>
    <property type="project" value="UniProtKB-EC"/>
</dbReference>
<dbReference type="InterPro" id="IPR050287">
    <property type="entry name" value="MTA/SAH_deaminase"/>
</dbReference>
<comment type="pathway">
    <text evidence="4">Amino-acid biosynthesis; S-adenosyl-L-methionine biosynthesis.</text>
</comment>
<comment type="miscellaneous">
    <text evidence="4">SAH is a product of SAM methyltransferases and is known to be a feedback inhibitor of these enzymes. As a result of this inhibition, organisms have evolved efficient enzymes to metabolize SAH via different pathways. The pathway found in methanogens differs from the canonical pathway, it uses the deamination of S-adenosyl-L-homocysteine to form S-inosyl-L-homocysteine for the regeneration of SAM from S-adenosyl-L-homocysteine. 5'-deoxyadenosine is a radical SAM enzyme reaction product which strongly inhibits radical SAM enzymes. A pathway for removing this product must be present in methanogens where the MTA/SAH nucleosidase which normally metabolizes this compound is absent.</text>
</comment>
<dbReference type="GO" id="GO:0006556">
    <property type="term" value="P:S-adenosylmethionine biosynthetic process"/>
    <property type="evidence" value="ECO:0007669"/>
    <property type="project" value="UniProtKB-UniRule"/>
</dbReference>
<comment type="catalytic activity">
    <reaction evidence="4">
        <text>adenosine + H2O + H(+) = inosine + NH4(+)</text>
        <dbReference type="Rhea" id="RHEA:24408"/>
        <dbReference type="ChEBI" id="CHEBI:15377"/>
        <dbReference type="ChEBI" id="CHEBI:15378"/>
        <dbReference type="ChEBI" id="CHEBI:16335"/>
        <dbReference type="ChEBI" id="CHEBI:17596"/>
        <dbReference type="ChEBI" id="CHEBI:28938"/>
        <dbReference type="EC" id="3.5.4.4"/>
    </reaction>
</comment>
<feature type="binding site" evidence="4">
    <location>
        <position position="67"/>
    </location>
    <ligand>
        <name>Zn(2+)</name>
        <dbReference type="ChEBI" id="CHEBI:29105"/>
    </ligand>
</feature>
<dbReference type="STRING" id="521011.Mpal_1029"/>
<feature type="binding site" evidence="4">
    <location>
        <position position="304"/>
    </location>
    <ligand>
        <name>Zn(2+)</name>
        <dbReference type="ChEBI" id="CHEBI:29105"/>
    </ligand>
</feature>
<comment type="subunit">
    <text evidence="4">Homotetramer.</text>
</comment>
<feature type="binding site" evidence="4">
    <location>
        <position position="96"/>
    </location>
    <ligand>
        <name>substrate</name>
    </ligand>
</feature>
<dbReference type="InterPro" id="IPR032466">
    <property type="entry name" value="Metal_Hydrolase"/>
</dbReference>
<proteinExistence type="inferred from homology"/>
<dbReference type="FunFam" id="3.20.20.140:FF:000014">
    <property type="entry name" value="5-methylthioadenosine/S-adenosylhomocysteine deaminase"/>
    <property type="match status" value="1"/>
</dbReference>
<comment type="similarity">
    <text evidence="4">Belongs to the metallo-dependent hydrolases superfamily. MTA/SAH deaminase family.</text>
</comment>
<evidence type="ECO:0000313" key="6">
    <source>
        <dbReference type="EMBL" id="ACL16377.1"/>
    </source>
</evidence>
<dbReference type="KEGG" id="mpl:Mpal_1029"/>
<feature type="binding site" evidence="4">
    <location>
        <position position="188"/>
    </location>
    <ligand>
        <name>substrate</name>
    </ligand>
</feature>
<dbReference type="EC" id="3.5.4.41" evidence="4"/>
<comment type="catalytic activity">
    <reaction evidence="4">
        <text>S-methyl-5'-thioadenosine + H2O + H(+) = S-methyl-5'-thioinosine + NH4(+)</text>
        <dbReference type="Rhea" id="RHEA:25025"/>
        <dbReference type="ChEBI" id="CHEBI:15377"/>
        <dbReference type="ChEBI" id="CHEBI:15378"/>
        <dbReference type="ChEBI" id="CHEBI:17509"/>
        <dbReference type="ChEBI" id="CHEBI:28938"/>
        <dbReference type="ChEBI" id="CHEBI:48595"/>
        <dbReference type="EC" id="3.5.4.31"/>
    </reaction>
</comment>
<comment type="function">
    <text evidence="4">Catalyzes the deamination of three SAM-derived enzymatic products, namely 5'-deoxyadenosine, S-adenosyl-L-homocysteine, and 5'-methylthioadenosine, to produce the inosine analogs. Can also deaminate adenosine. The preferred substrate for this enzyme is 5'-deoxyadenosine, but all these substrates are efficiently deaminated. Likely functions in a S-adenosyl-L-methionine (SAM) recycling pathway from S-adenosyl-L-homocysteine (SAH) produced from SAM-dependent methylation reactions. May also be involved in the recycling of 5'-deoxyadenosine, whereupon the 5'-deoxyribose moiety of 5'-deoxyinosine is further metabolized to deoxyhexoses used for the biosynthesis of aromatic amino acids in methanogens.</text>
</comment>
<feature type="binding site" evidence="4">
    <location>
        <position position="215"/>
    </location>
    <ligand>
        <name>Zn(2+)</name>
        <dbReference type="ChEBI" id="CHEBI:29105"/>
    </ligand>
</feature>
<dbReference type="EC" id="3.5.4.31" evidence="4"/>
<dbReference type="SUPFAM" id="SSF51338">
    <property type="entry name" value="Composite domain of metallo-dependent hydrolases"/>
    <property type="match status" value="1"/>
</dbReference>
<dbReference type="AlphaFoldDB" id="B8GGX2"/>
<dbReference type="GO" id="GO:0050270">
    <property type="term" value="F:S-adenosylhomocysteine deaminase activity"/>
    <property type="evidence" value="ECO:0007669"/>
    <property type="project" value="UniProtKB-EC"/>
</dbReference>
<feature type="binding site" evidence="4">
    <location>
        <position position="69"/>
    </location>
    <ligand>
        <name>Zn(2+)</name>
        <dbReference type="ChEBI" id="CHEBI:29105"/>
    </ligand>
</feature>
<dbReference type="Proteomes" id="UP000002457">
    <property type="component" value="Chromosome"/>
</dbReference>
<keyword evidence="3 4" id="KW-0862">Zinc</keyword>
<dbReference type="EC" id="3.5.4.28" evidence="4"/>
<dbReference type="InterPro" id="IPR011059">
    <property type="entry name" value="Metal-dep_hydrolase_composite"/>
</dbReference>
<dbReference type="PANTHER" id="PTHR43794">
    <property type="entry name" value="AMINOHYDROLASE SSNA-RELATED"/>
    <property type="match status" value="1"/>
</dbReference>
<evidence type="ECO:0000256" key="4">
    <source>
        <dbReference type="HAMAP-Rule" id="MF_01281"/>
    </source>
</evidence>
<evidence type="ECO:0000256" key="3">
    <source>
        <dbReference type="ARBA" id="ARBA00022833"/>
    </source>
</evidence>
<comment type="catalytic activity">
    <reaction evidence="4">
        <text>5'-deoxyadenosine + H2O + H(+) = 5'-deoxyinosine + NH4(+)</text>
        <dbReference type="Rhea" id="RHEA:42892"/>
        <dbReference type="ChEBI" id="CHEBI:15377"/>
        <dbReference type="ChEBI" id="CHEBI:15378"/>
        <dbReference type="ChEBI" id="CHEBI:17319"/>
        <dbReference type="ChEBI" id="CHEBI:28938"/>
        <dbReference type="ChEBI" id="CHEBI:82775"/>
        <dbReference type="EC" id="3.5.4.41"/>
    </reaction>
</comment>
<accession>B8GGX2</accession>
<evidence type="ECO:0000256" key="2">
    <source>
        <dbReference type="ARBA" id="ARBA00022801"/>
    </source>
</evidence>
<evidence type="ECO:0000259" key="5">
    <source>
        <dbReference type="Pfam" id="PF01979"/>
    </source>
</evidence>
<evidence type="ECO:0000256" key="1">
    <source>
        <dbReference type="ARBA" id="ARBA00022723"/>
    </source>
</evidence>
<dbReference type="GO" id="GO:0046872">
    <property type="term" value="F:metal ion binding"/>
    <property type="evidence" value="ECO:0007669"/>
    <property type="project" value="UniProtKB-KW"/>
</dbReference>